<evidence type="ECO:0008006" key="3">
    <source>
        <dbReference type="Google" id="ProtNLM"/>
    </source>
</evidence>
<reference evidence="1" key="2">
    <citation type="journal article" date="2021" name="Microbiome">
        <title>Successional dynamics and alternative stable states in a saline activated sludge microbial community over 9 years.</title>
        <authorList>
            <person name="Wang Y."/>
            <person name="Ye J."/>
            <person name="Ju F."/>
            <person name="Liu L."/>
            <person name="Boyd J.A."/>
            <person name="Deng Y."/>
            <person name="Parks D.H."/>
            <person name="Jiang X."/>
            <person name="Yin X."/>
            <person name="Woodcroft B.J."/>
            <person name="Tyson G.W."/>
            <person name="Hugenholtz P."/>
            <person name="Polz M.F."/>
            <person name="Zhang T."/>
        </authorList>
    </citation>
    <scope>NUCLEOTIDE SEQUENCE</scope>
    <source>
        <strain evidence="1">HKST-UBA01</strain>
    </source>
</reference>
<reference evidence="1" key="1">
    <citation type="submission" date="2020-04" db="EMBL/GenBank/DDBJ databases">
        <authorList>
            <person name="Zhang T."/>
        </authorList>
    </citation>
    <scope>NUCLEOTIDE SEQUENCE</scope>
    <source>
        <strain evidence="1">HKST-UBA01</strain>
    </source>
</reference>
<name>A0A956RNQ2_UNCEI</name>
<protein>
    <recommendedName>
        <fullName evidence="3">Bacteriophage tail tape measure C-terminal domain-containing protein</fullName>
    </recommendedName>
</protein>
<sequence length="658" mass="70143">MFRERAVGQLDLTGDMHRELTRINQQLDKIGDGNRYQRATAAFLGIGVALDAVARIGLTVASRLEGVARAGMRVEDTRAAWQAFLGSVTAVDERMRALSDFSKRNRIFNIADVEQAALYMQTVSRYSERALRAAGNAAALRGGDLNDAVTAMLAAARGELDPIERYGVTRPEIKKIMGLETLSYQTSQDLDTIWEGVLRLLEQKFNGGMDRMQQTTRGKLGAIANEWEQAQRQMAGEGFGGGMSKGLDSVLTKLQQMNADGTFRDIGEQLGGAMTLAVRYLEWWSKTPDAQLILGAARRLRQGTEAVVSSGSFVQDVFGGRYSPQIARMQSSRAWMNPMYGVSIRDNQASTYGPWAGLLGSPQDVIQYPFYGPTAGAGAPAMSSLERSKREQEAYWAAQGAIPRPGIANRMPGSPWGGPRTVTGAPPIEPSILGLDMDKQIDKVASSWDKLMLKVQTGAITMRQAIEEEFGKGTLATFDALTAAADPMANAMTEAIFGASKAQLHALGMTALKEGTYYLLKAAAIAAIPFMEGNASQMAAAGAGLIAFGGGLSAATGGGGGSATGSRSFGGVAGGGGGTTRISGSGGFASSASDGIRVLPSMPETRGPNVTINYPGTVIYGREGMRDFLQREMGPMMQDMLRSNQFRPSDIRRVTSAA</sequence>
<evidence type="ECO:0000313" key="2">
    <source>
        <dbReference type="Proteomes" id="UP000697710"/>
    </source>
</evidence>
<evidence type="ECO:0000313" key="1">
    <source>
        <dbReference type="EMBL" id="MCA9726059.1"/>
    </source>
</evidence>
<dbReference type="AlphaFoldDB" id="A0A956RNQ2"/>
<gene>
    <name evidence="1" type="ORF">KC729_00140</name>
</gene>
<proteinExistence type="predicted"/>
<accession>A0A956RNQ2</accession>
<comment type="caution">
    <text evidence="1">The sequence shown here is derived from an EMBL/GenBank/DDBJ whole genome shotgun (WGS) entry which is preliminary data.</text>
</comment>
<dbReference type="EMBL" id="JAGQHR010000001">
    <property type="protein sequence ID" value="MCA9726059.1"/>
    <property type="molecule type" value="Genomic_DNA"/>
</dbReference>
<dbReference type="Proteomes" id="UP000697710">
    <property type="component" value="Unassembled WGS sequence"/>
</dbReference>
<organism evidence="1 2">
    <name type="scientific">Eiseniibacteriota bacterium</name>
    <dbReference type="NCBI Taxonomy" id="2212470"/>
    <lineage>
        <taxon>Bacteria</taxon>
        <taxon>Candidatus Eiseniibacteriota</taxon>
    </lineage>
</organism>